<sequence>MMKDRSGKGSNTLGLSTSNSTPDVDPLSNMTSQKSNYTNEMVTPPRKIVQQGWSIDPRPSIFNLTINNRKPALGYTKVYANGKRPGIIWKIFHTYKDLREKVGMCGN</sequence>
<proteinExistence type="predicted"/>
<feature type="compositionally biased region" description="Polar residues" evidence="1">
    <location>
        <begin position="28"/>
        <end position="41"/>
    </location>
</feature>
<keyword evidence="3" id="KW-1185">Reference proteome</keyword>
<accession>A7F0J4</accession>
<protein>
    <submittedName>
        <fullName evidence="2">Uncharacterized protein</fullName>
    </submittedName>
</protein>
<dbReference type="RefSeq" id="XP_001587871.1">
    <property type="nucleotide sequence ID" value="XM_001587821.1"/>
</dbReference>
<evidence type="ECO:0000313" key="3">
    <source>
        <dbReference type="Proteomes" id="UP000001312"/>
    </source>
</evidence>
<dbReference type="HOGENOM" id="CLU_2211561_0_0_1"/>
<dbReference type="KEGG" id="ssl:SS1G_11112"/>
<evidence type="ECO:0000256" key="1">
    <source>
        <dbReference type="SAM" id="MobiDB-lite"/>
    </source>
</evidence>
<reference evidence="3" key="1">
    <citation type="journal article" date="2011" name="PLoS Genet.">
        <title>Genomic analysis of the necrotrophic fungal pathogens Sclerotinia sclerotiorum and Botrytis cinerea.</title>
        <authorList>
            <person name="Amselem J."/>
            <person name="Cuomo C.A."/>
            <person name="van Kan J.A."/>
            <person name="Viaud M."/>
            <person name="Benito E.P."/>
            <person name="Couloux A."/>
            <person name="Coutinho P.M."/>
            <person name="de Vries R.P."/>
            <person name="Dyer P.S."/>
            <person name="Fillinger S."/>
            <person name="Fournier E."/>
            <person name="Gout L."/>
            <person name="Hahn M."/>
            <person name="Kohn L."/>
            <person name="Lapalu N."/>
            <person name="Plummer K.M."/>
            <person name="Pradier J.M."/>
            <person name="Quevillon E."/>
            <person name="Sharon A."/>
            <person name="Simon A."/>
            <person name="ten Have A."/>
            <person name="Tudzynski B."/>
            <person name="Tudzynski P."/>
            <person name="Wincker P."/>
            <person name="Andrew M."/>
            <person name="Anthouard V."/>
            <person name="Beever R.E."/>
            <person name="Beffa R."/>
            <person name="Benoit I."/>
            <person name="Bouzid O."/>
            <person name="Brault B."/>
            <person name="Chen Z."/>
            <person name="Choquer M."/>
            <person name="Collemare J."/>
            <person name="Cotton P."/>
            <person name="Danchin E.G."/>
            <person name="Da Silva C."/>
            <person name="Gautier A."/>
            <person name="Giraud C."/>
            <person name="Giraud T."/>
            <person name="Gonzalez C."/>
            <person name="Grossetete S."/>
            <person name="Guldener U."/>
            <person name="Henrissat B."/>
            <person name="Howlett B.J."/>
            <person name="Kodira C."/>
            <person name="Kretschmer M."/>
            <person name="Lappartient A."/>
            <person name="Leroch M."/>
            <person name="Levis C."/>
            <person name="Mauceli E."/>
            <person name="Neuveglise C."/>
            <person name="Oeser B."/>
            <person name="Pearson M."/>
            <person name="Poulain J."/>
            <person name="Poussereau N."/>
            <person name="Quesneville H."/>
            <person name="Rascle C."/>
            <person name="Schumacher J."/>
            <person name="Segurens B."/>
            <person name="Sexton A."/>
            <person name="Silva E."/>
            <person name="Sirven C."/>
            <person name="Soanes D.M."/>
            <person name="Talbot N.J."/>
            <person name="Templeton M."/>
            <person name="Yandava C."/>
            <person name="Yarden O."/>
            <person name="Zeng Q."/>
            <person name="Rollins J.A."/>
            <person name="Lebrun M.H."/>
            <person name="Dickman M."/>
        </authorList>
    </citation>
    <scope>NUCLEOTIDE SEQUENCE [LARGE SCALE GENOMIC DNA]</scope>
    <source>
        <strain evidence="3">ATCC 18683 / 1980 / Ss-1</strain>
    </source>
</reference>
<dbReference type="EMBL" id="CH476637">
    <property type="protein sequence ID" value="EDN95236.1"/>
    <property type="molecule type" value="Genomic_DNA"/>
</dbReference>
<feature type="region of interest" description="Disordered" evidence="1">
    <location>
        <begin position="1"/>
        <end position="43"/>
    </location>
</feature>
<evidence type="ECO:0000313" key="2">
    <source>
        <dbReference type="EMBL" id="EDN95236.1"/>
    </source>
</evidence>
<dbReference type="AlphaFoldDB" id="A7F0J4"/>
<organism evidence="2 3">
    <name type="scientific">Sclerotinia sclerotiorum (strain ATCC 18683 / 1980 / Ss-1)</name>
    <name type="common">White mold</name>
    <name type="synonym">Whetzelinia sclerotiorum</name>
    <dbReference type="NCBI Taxonomy" id="665079"/>
    <lineage>
        <taxon>Eukaryota</taxon>
        <taxon>Fungi</taxon>
        <taxon>Dikarya</taxon>
        <taxon>Ascomycota</taxon>
        <taxon>Pezizomycotina</taxon>
        <taxon>Leotiomycetes</taxon>
        <taxon>Helotiales</taxon>
        <taxon>Sclerotiniaceae</taxon>
        <taxon>Sclerotinia</taxon>
    </lineage>
</organism>
<dbReference type="GeneID" id="5484097"/>
<dbReference type="Proteomes" id="UP000001312">
    <property type="component" value="Unassembled WGS sequence"/>
</dbReference>
<name>A7F0J4_SCLS1</name>
<feature type="compositionally biased region" description="Low complexity" evidence="1">
    <location>
        <begin position="9"/>
        <end position="21"/>
    </location>
</feature>
<gene>
    <name evidence="2" type="ORF">SS1G_11112</name>
</gene>
<dbReference type="InParanoid" id="A7F0J4"/>